<reference evidence="1 2" key="1">
    <citation type="journal article" date="2013" name="Proc. Natl. Acad. Sci. U.S.A.">
        <title>Twelve previously unknown phage genera are ubiquitous in global oceans.</title>
        <authorList>
            <person name="Holmfeldt K."/>
            <person name="Solonenko N."/>
            <person name="Shah M."/>
            <person name="Corrier K."/>
            <person name="Riemann L."/>
            <person name="Verberkmoes N.C."/>
            <person name="Sullivan M.B."/>
        </authorList>
    </citation>
    <scope>NUCLEOTIDE SEQUENCE [LARGE SCALE GENOMIC DNA]</scope>
    <source>
        <strain evidence="1">Phi10:1</strain>
    </source>
</reference>
<name>R9ZZ92_9CAUD</name>
<reference evidence="2" key="2">
    <citation type="submission" date="2013-03" db="EMBL/GenBank/DDBJ databases">
        <title>The Cellulophaga phages: a novel, diverse, and globally ubiquitous model system.</title>
        <authorList>
            <person name="Holmfeldt K."/>
            <person name="Solonenko N."/>
            <person name="Shah M."/>
            <person name="Corrier K."/>
            <person name="Riemann L."/>
            <person name="VerBerkmoes N.C."/>
            <person name="Sullivan M.B."/>
        </authorList>
    </citation>
    <scope>NUCLEOTIDE SEQUENCE [LARGE SCALE GENOMIC DNA]</scope>
</reference>
<accession>R9ZZ92</accession>
<organism evidence="1 2">
    <name type="scientific">Cellulophaga phage phi10:1</name>
    <dbReference type="NCBI Taxonomy" id="1327981"/>
    <lineage>
        <taxon>Viruses</taxon>
        <taxon>Duplodnaviria</taxon>
        <taxon>Heunggongvirae</taxon>
        <taxon>Uroviricota</taxon>
        <taxon>Caudoviricetes</taxon>
        <taxon>Assiduviridae</taxon>
        <taxon>Cebadecemvirus</taxon>
        <taxon>Cebadecemvirus phi10una</taxon>
    </lineage>
</organism>
<proteinExistence type="predicted"/>
<dbReference type="RefSeq" id="YP_008242009.1">
    <property type="nucleotide sequence ID" value="NC_021802.1"/>
</dbReference>
<protein>
    <submittedName>
        <fullName evidence="1">Structural protein</fullName>
    </submittedName>
</protein>
<dbReference type="KEGG" id="vg:16797012"/>
<evidence type="ECO:0000313" key="1">
    <source>
        <dbReference type="EMBL" id="AGO48431.1"/>
    </source>
</evidence>
<gene>
    <name evidence="1" type="ORF">Phi10:1_gp091</name>
</gene>
<keyword evidence="2" id="KW-1185">Reference proteome</keyword>
<dbReference type="EMBL" id="KC821618">
    <property type="protein sequence ID" value="AGO48431.1"/>
    <property type="molecule type" value="Genomic_DNA"/>
</dbReference>
<dbReference type="GeneID" id="16797012"/>
<dbReference type="Proteomes" id="UP000014711">
    <property type="component" value="Segment"/>
</dbReference>
<sequence length="345" mass="36577">MKKILLLLLFISASLSAQTTDVVKFQGKVTTAIRDTYDIPSNQVWLIWNTTTEQLETGDEDEVWSPLSGSVSANGVMWHPSAPNTLPIIVGTTAQLDALNLPTGTAIEFATDASGTTGAVGTGDGNDFVTDIDVSGTTTKTITLERNGLPDLTATFEDLSGTSTGGVTSVAGKTGAVVLTEADISDLSHTIEVDPTVPTHVKNISSANIATWNSNAISNSTFWSPTITGYTFYCDCDYVKLGNTVFISASITLYETGTTPTGTFEITNLPFPVSYGDYAMNVSDLSSFGTDTDQSSVYASAKNSGDKIVFYKTRGSFQDDTATVPKFRVYSGGASITVTGFYFTN</sequence>
<evidence type="ECO:0000313" key="2">
    <source>
        <dbReference type="Proteomes" id="UP000014711"/>
    </source>
</evidence>